<name>A0A921AV97_9BACT</name>
<dbReference type="Gene3D" id="3.30.365.10">
    <property type="entry name" value="Aldehyde oxidase/xanthine dehydrogenase, molybdopterin binding domain"/>
    <property type="match status" value="4"/>
</dbReference>
<dbReference type="InterPro" id="IPR036884">
    <property type="entry name" value="2Fe-2S-bd_dom_sf"/>
</dbReference>
<dbReference type="CDD" id="cd00207">
    <property type="entry name" value="fer2"/>
    <property type="match status" value="1"/>
</dbReference>
<evidence type="ECO:0000256" key="1">
    <source>
        <dbReference type="ARBA" id="ARBA00006849"/>
    </source>
</evidence>
<evidence type="ECO:0000259" key="5">
    <source>
        <dbReference type="PROSITE" id="PS51085"/>
    </source>
</evidence>
<feature type="domain" description="2Fe-2S ferredoxin-type" evidence="5">
    <location>
        <begin position="2"/>
        <end position="79"/>
    </location>
</feature>
<dbReference type="RefSeq" id="WP_304121207.1">
    <property type="nucleotide sequence ID" value="NZ_DYZA01000066.1"/>
</dbReference>
<dbReference type="Gene3D" id="3.10.20.30">
    <property type="match status" value="1"/>
</dbReference>
<dbReference type="GO" id="GO:0016491">
    <property type="term" value="F:oxidoreductase activity"/>
    <property type="evidence" value="ECO:0007669"/>
    <property type="project" value="UniProtKB-KW"/>
</dbReference>
<dbReference type="InterPro" id="IPR054705">
    <property type="entry name" value="Mop"/>
</dbReference>
<accession>A0A921AV97</accession>
<reference evidence="6" key="2">
    <citation type="submission" date="2021-09" db="EMBL/GenBank/DDBJ databases">
        <authorList>
            <person name="Gilroy R."/>
        </authorList>
    </citation>
    <scope>NUCLEOTIDE SEQUENCE</scope>
    <source>
        <strain evidence="6">ChiGjej2B2-19336</strain>
    </source>
</reference>
<organism evidence="6 7">
    <name type="scientific">Mailhella massiliensis</name>
    <dbReference type="NCBI Taxonomy" id="1903261"/>
    <lineage>
        <taxon>Bacteria</taxon>
        <taxon>Pseudomonadati</taxon>
        <taxon>Thermodesulfobacteriota</taxon>
        <taxon>Desulfovibrionia</taxon>
        <taxon>Desulfovibrionales</taxon>
        <taxon>Desulfovibrionaceae</taxon>
        <taxon>Mailhella</taxon>
    </lineage>
</organism>
<dbReference type="Pfam" id="PF20256">
    <property type="entry name" value="MoCoBD_2"/>
    <property type="match status" value="1"/>
</dbReference>
<comment type="caution">
    <text evidence="6">The sequence shown here is derived from an EMBL/GenBank/DDBJ whole genome shotgun (WGS) entry which is preliminary data.</text>
</comment>
<dbReference type="SUPFAM" id="SSF54665">
    <property type="entry name" value="CO dehydrogenase molybdoprotein N-domain-like"/>
    <property type="match status" value="1"/>
</dbReference>
<dbReference type="PANTHER" id="PTHR11908:SF157">
    <property type="entry name" value="XANTHINE DEHYDROGENASE SUBUNIT D-RELATED"/>
    <property type="match status" value="1"/>
</dbReference>
<dbReference type="InterPro" id="IPR002888">
    <property type="entry name" value="2Fe-2S-bd"/>
</dbReference>
<evidence type="ECO:0000256" key="3">
    <source>
        <dbReference type="ARBA" id="ARBA00023002"/>
    </source>
</evidence>
<evidence type="ECO:0000256" key="2">
    <source>
        <dbReference type="ARBA" id="ARBA00022723"/>
    </source>
</evidence>
<dbReference type="Pfam" id="PF01799">
    <property type="entry name" value="Fer2_2"/>
    <property type="match status" value="1"/>
</dbReference>
<dbReference type="Gene3D" id="1.10.150.120">
    <property type="entry name" value="[2Fe-2S]-binding domain"/>
    <property type="match status" value="1"/>
</dbReference>
<dbReference type="SUPFAM" id="SSF54292">
    <property type="entry name" value="2Fe-2S ferredoxin-like"/>
    <property type="match status" value="1"/>
</dbReference>
<dbReference type="SMART" id="SM01008">
    <property type="entry name" value="Ald_Xan_dh_C"/>
    <property type="match status" value="1"/>
</dbReference>
<evidence type="ECO:0000313" key="6">
    <source>
        <dbReference type="EMBL" id="HJD96701.1"/>
    </source>
</evidence>
<dbReference type="Gene3D" id="3.90.1170.50">
    <property type="entry name" value="Aldehyde oxidase/xanthine dehydrogenase, a/b hammerhead"/>
    <property type="match status" value="1"/>
</dbReference>
<dbReference type="PROSITE" id="PS51085">
    <property type="entry name" value="2FE2S_FER_2"/>
    <property type="match status" value="1"/>
</dbReference>
<dbReference type="SUPFAM" id="SSF56003">
    <property type="entry name" value="Molybdenum cofactor-binding domain"/>
    <property type="match status" value="1"/>
</dbReference>
<dbReference type="EMBL" id="DYZA01000066">
    <property type="protein sequence ID" value="HJD96701.1"/>
    <property type="molecule type" value="Genomic_DNA"/>
</dbReference>
<keyword evidence="2" id="KW-0479">Metal-binding</keyword>
<dbReference type="InterPro" id="IPR012675">
    <property type="entry name" value="Beta-grasp_dom_sf"/>
</dbReference>
<proteinExistence type="inferred from homology"/>
<dbReference type="InterPro" id="IPR016208">
    <property type="entry name" value="Ald_Oxase/xanthine_DH-like"/>
</dbReference>
<evidence type="ECO:0000313" key="7">
    <source>
        <dbReference type="Proteomes" id="UP000698963"/>
    </source>
</evidence>
<dbReference type="InterPro" id="IPR036010">
    <property type="entry name" value="2Fe-2S_ferredoxin-like_sf"/>
</dbReference>
<dbReference type="InterPro" id="IPR001041">
    <property type="entry name" value="2Fe-2S_ferredoxin-type"/>
</dbReference>
<dbReference type="Pfam" id="PF02738">
    <property type="entry name" value="MoCoBD_1"/>
    <property type="match status" value="1"/>
</dbReference>
<dbReference type="Pfam" id="PF00111">
    <property type="entry name" value="Fer2"/>
    <property type="match status" value="1"/>
</dbReference>
<dbReference type="Proteomes" id="UP000698963">
    <property type="component" value="Unassembled WGS sequence"/>
</dbReference>
<dbReference type="GO" id="GO:0005506">
    <property type="term" value="F:iron ion binding"/>
    <property type="evidence" value="ECO:0007669"/>
    <property type="project" value="InterPro"/>
</dbReference>
<dbReference type="NCBIfam" id="NF045668">
    <property type="entry name" value="pterin_aldehy"/>
    <property type="match status" value="1"/>
</dbReference>
<reference evidence="6" key="1">
    <citation type="journal article" date="2021" name="PeerJ">
        <title>Extensive microbial diversity within the chicken gut microbiome revealed by metagenomics and culture.</title>
        <authorList>
            <person name="Gilroy R."/>
            <person name="Ravi A."/>
            <person name="Getino M."/>
            <person name="Pursley I."/>
            <person name="Horton D.L."/>
            <person name="Alikhan N.F."/>
            <person name="Baker D."/>
            <person name="Gharbi K."/>
            <person name="Hall N."/>
            <person name="Watson M."/>
            <person name="Adriaenssens E.M."/>
            <person name="Foster-Nyarko E."/>
            <person name="Jarju S."/>
            <person name="Secka A."/>
            <person name="Antonio M."/>
            <person name="Oren A."/>
            <person name="Chaudhuri R.R."/>
            <person name="La Ragione R."/>
            <person name="Hildebrand F."/>
            <person name="Pallen M.J."/>
        </authorList>
    </citation>
    <scope>NUCLEOTIDE SEQUENCE</scope>
    <source>
        <strain evidence="6">ChiGjej2B2-19336</strain>
    </source>
</reference>
<keyword evidence="3" id="KW-0560">Oxidoreductase</keyword>
<dbReference type="GO" id="GO:0051537">
    <property type="term" value="F:2 iron, 2 sulfur cluster binding"/>
    <property type="evidence" value="ECO:0007669"/>
    <property type="project" value="InterPro"/>
</dbReference>
<comment type="similarity">
    <text evidence="1">Belongs to the xanthine dehydrogenase family.</text>
</comment>
<dbReference type="InterPro" id="IPR008274">
    <property type="entry name" value="AldOxase/xan_DH_MoCoBD1"/>
</dbReference>
<dbReference type="InterPro" id="IPR037165">
    <property type="entry name" value="AldOxase/xan_DH_Mopterin-bd_sf"/>
</dbReference>
<dbReference type="InterPro" id="IPR006058">
    <property type="entry name" value="2Fe2S_fd_BS"/>
</dbReference>
<dbReference type="PIRSF" id="PIRSF000127">
    <property type="entry name" value="Xanthine_DH"/>
    <property type="match status" value="1"/>
</dbReference>
<dbReference type="SUPFAM" id="SSF47741">
    <property type="entry name" value="CO dehydrogenase ISP C-domain like"/>
    <property type="match status" value="1"/>
</dbReference>
<sequence>MRRFILIINGVQREGICDPEKDSLAEVVRRLGLTGTKVGCGTGQCGACTLILDGKVVRSCTKKMKNIPDFSKVETIEGLGSRDHLHPLQQAFMTYAGVQCGFCSPGFIMSAKGLLDTNPSPSRQQVRDWFTAHNNICRCTGYKPIIDAVMAAAAVLRGEKTMQDITFTPPADGSLFGSAVPKPGALARVLGQCEYGADIAQKMPSGTYHLAVVQAKTHHALIKGIHTEEALDMPGVVRVITAGDVKGTNRLDAPFGPVRHYSDAKGRPVICDDKVYRYGDIVAVVAARSRAEARQAAAKVHVDYEPLPAYMTYEEAVTPTARPIHEHVADVGIPNLFMEQPMYKGEDAGKIIDEAPFSVSASFSTSREPHLVLEPECVQAYPEGDGGIAVQYKAQWPHSAIYFMADAIGVPQEKIHIIQNPVGGSFGYSMSPGALALAAVCALALEAPVSLVMSYEEHQSFTGKRSPSYANARLACDREGKFLAMEYHVGVDHGAYDESAGALASKIARFFGYPYSIDNIRGLVQLAYTNNAFGVQYRGFGSPQTYMTSEQLVDMLAEKIGMDPFEIRYRNIAHEGDLCTTSVPYREYPMQAMMDIMKPYYDAALERARSADTEEKKHGVGLAWGGYHVGKPSPEHSEIILELNADNTVTMFNCWMDIGQGADLASLVHLHEALRPLGLTAEQLHFVSGDTALAPDMGPSGGSRSFHVGGKATQDAAEQLLNAMRKPDGTYRTWQEMKDEGIPTRYLGKFEKISANIDPDTGHGYGAVAQNYMLFLAEVEVEVATGKVQVTKVTIAADMGRVGSLHGALGQAWGGFAHSLGFALSENYDDVKKHATMLGAGVPRCNNIPDDIQIIFHETPRPEGPLGGTGCSEGFQSAGHAAILNAIAHAVHVRMHTLPATPDKVKAAMEARAKGETLNQRPWNLGCALYDRLEYLREHPYNKENNYR</sequence>
<gene>
    <name evidence="6" type="ORF">K8W16_03530</name>
</gene>
<dbReference type="PROSITE" id="PS00197">
    <property type="entry name" value="2FE2S_FER_1"/>
    <property type="match status" value="1"/>
</dbReference>
<dbReference type="InterPro" id="IPR000674">
    <property type="entry name" value="Ald_Oxase/Xan_DH_a/b"/>
</dbReference>
<protein>
    <submittedName>
        <fullName evidence="6">Molybdopterin-dependent oxidoreductase</fullName>
    </submittedName>
</protein>
<evidence type="ECO:0000256" key="4">
    <source>
        <dbReference type="ARBA" id="ARBA00023004"/>
    </source>
</evidence>
<dbReference type="Pfam" id="PF01315">
    <property type="entry name" value="Ald_Xan_dh_C"/>
    <property type="match status" value="1"/>
</dbReference>
<dbReference type="AlphaFoldDB" id="A0A921AV97"/>
<dbReference type="InterPro" id="IPR036856">
    <property type="entry name" value="Ald_Oxase/Xan_DH_a/b_sf"/>
</dbReference>
<dbReference type="PANTHER" id="PTHR11908">
    <property type="entry name" value="XANTHINE DEHYDROGENASE"/>
    <property type="match status" value="1"/>
</dbReference>
<keyword evidence="4" id="KW-0408">Iron</keyword>
<dbReference type="InterPro" id="IPR046867">
    <property type="entry name" value="AldOxase/xan_DH_MoCoBD2"/>
</dbReference>